<dbReference type="Gene3D" id="3.40.30.10">
    <property type="entry name" value="Glutaredoxin"/>
    <property type="match status" value="1"/>
</dbReference>
<dbReference type="EMBL" id="CP034348">
    <property type="protein sequence ID" value="QGX97338.1"/>
    <property type="molecule type" value="Genomic_DNA"/>
</dbReference>
<dbReference type="Proteomes" id="UP000428330">
    <property type="component" value="Chromosome"/>
</dbReference>
<dbReference type="GO" id="GO:0016740">
    <property type="term" value="F:transferase activity"/>
    <property type="evidence" value="ECO:0007669"/>
    <property type="project" value="UniProtKB-KW"/>
</dbReference>
<organism evidence="2 3">
    <name type="scientific">Roseovarius faecimaris</name>
    <dbReference type="NCBI Taxonomy" id="2494550"/>
    <lineage>
        <taxon>Bacteria</taxon>
        <taxon>Pseudomonadati</taxon>
        <taxon>Pseudomonadota</taxon>
        <taxon>Alphaproteobacteria</taxon>
        <taxon>Rhodobacterales</taxon>
        <taxon>Roseobacteraceae</taxon>
        <taxon>Roseovarius</taxon>
    </lineage>
</organism>
<keyword evidence="2" id="KW-0808">Transferase</keyword>
<dbReference type="AlphaFoldDB" id="A0A6I6IXH3"/>
<proteinExistence type="predicted"/>
<reference evidence="3" key="1">
    <citation type="submission" date="2018-12" db="EMBL/GenBank/DDBJ databases">
        <title>Complete genome sequence of Roseovarius sp. MME-070.</title>
        <authorList>
            <person name="Nam Y.-D."/>
            <person name="Kang J."/>
            <person name="Chung W.-H."/>
            <person name="Park Y.S."/>
        </authorList>
    </citation>
    <scope>NUCLEOTIDE SEQUENCE [LARGE SCALE GENOMIC DNA]</scope>
    <source>
        <strain evidence="3">MME-070</strain>
    </source>
</reference>
<dbReference type="SUPFAM" id="SSF47616">
    <property type="entry name" value="GST C-terminal domain-like"/>
    <property type="match status" value="1"/>
</dbReference>
<dbReference type="OrthoDB" id="9799538at2"/>
<dbReference type="Gene3D" id="1.20.1050.10">
    <property type="match status" value="1"/>
</dbReference>
<dbReference type="CDD" id="cd03194">
    <property type="entry name" value="GST_C_3"/>
    <property type="match status" value="1"/>
</dbReference>
<gene>
    <name evidence="2" type="ORF">EI983_03205</name>
</gene>
<feature type="domain" description="GST N-terminal" evidence="1">
    <location>
        <begin position="12"/>
        <end position="78"/>
    </location>
</feature>
<dbReference type="SUPFAM" id="SSF52833">
    <property type="entry name" value="Thioredoxin-like"/>
    <property type="match status" value="1"/>
</dbReference>
<evidence type="ECO:0000259" key="1">
    <source>
        <dbReference type="Pfam" id="PF13409"/>
    </source>
</evidence>
<sequence length="290" mass="31703">MTYDLLIGDYAYSSWSLRGWLLFERFGISRRVERVAFAEGSVTEQAPGWAPIRLVPAMRTPDGTVVGDSLAMAEELASRHPEAGLWPEDPKARAMARYLAAEMHSGFGALRGDCPMNMRLAYTGVAPSAEVEADLRRLEYLWDYARELCRPEGPWLCGAYSVADAFYAPVAARIAGYGLAVSESAQAYVEAHLNDGAFRRWRAMGLAHGATLERYAKPYATVDWPGPARLAAKAVTAGPSVNEACPYSGDPVTDFLDLDGVIYGFCNPFCRDKTVADPEAWPAFMALARG</sequence>
<dbReference type="InterPro" id="IPR036249">
    <property type="entry name" value="Thioredoxin-like_sf"/>
</dbReference>
<evidence type="ECO:0000313" key="3">
    <source>
        <dbReference type="Proteomes" id="UP000428330"/>
    </source>
</evidence>
<dbReference type="KEGG" id="rom:EI983_03205"/>
<keyword evidence="3" id="KW-1185">Reference proteome</keyword>
<evidence type="ECO:0000313" key="2">
    <source>
        <dbReference type="EMBL" id="QGX97338.1"/>
    </source>
</evidence>
<accession>A0A6I6IXH3</accession>
<dbReference type="InterPro" id="IPR004045">
    <property type="entry name" value="Glutathione_S-Trfase_N"/>
</dbReference>
<dbReference type="Pfam" id="PF13409">
    <property type="entry name" value="GST_N_2"/>
    <property type="match status" value="1"/>
</dbReference>
<protein>
    <submittedName>
        <fullName evidence="2">Glutathione S-transferase</fullName>
    </submittedName>
</protein>
<dbReference type="InterPro" id="IPR036282">
    <property type="entry name" value="Glutathione-S-Trfase_C_sf"/>
</dbReference>
<dbReference type="RefSeq" id="WP_157705938.1">
    <property type="nucleotide sequence ID" value="NZ_CP034348.1"/>
</dbReference>
<name>A0A6I6IXH3_9RHOB</name>